<dbReference type="AlphaFoldDB" id="A0A1I2RGU8"/>
<dbReference type="Proteomes" id="UP000199229">
    <property type="component" value="Unassembled WGS sequence"/>
</dbReference>
<name>A0A1I2RGU8_9HYPH</name>
<evidence type="ECO:0000313" key="2">
    <source>
        <dbReference type="EMBL" id="SFG39640.1"/>
    </source>
</evidence>
<keyword evidence="1" id="KW-0732">Signal</keyword>
<dbReference type="STRING" id="582675.SAMN05192565_102316"/>
<evidence type="ECO:0000313" key="3">
    <source>
        <dbReference type="Proteomes" id="UP000199229"/>
    </source>
</evidence>
<feature type="chain" id="PRO_5011618241" evidence="1">
    <location>
        <begin position="22"/>
        <end position="396"/>
    </location>
</feature>
<proteinExistence type="predicted"/>
<protein>
    <submittedName>
        <fullName evidence="2">Uncharacterized protein</fullName>
    </submittedName>
</protein>
<sequence length="396" mass="41050">MKTLRILATALALLQAGPVLALDRVLPAPRIKDNGDVRLSDDLKIGRYQGGKYIGTPDALTIQTLKAPLFSEAAGVLGRGIIFDSGGSVDTPTTFTMPANKQFDYMGWRQTIQQTGGSKVSWLDYDLIVNGGRADAPGVPGSNAYASIGNLTNNGPGTVAGYYSRVTIGADNTGGNALAYKGGVTTRPGAGLTAGFQMNIDTTSAAKPVDYGYYLGTNNYGGFGYAPLNYGFLATQNIRIEQALVQGFAGGAGDALRWLSVDGSTYLARIDKAGAASFTRLDIPNGPTLRSDRLTMPVQGVVSLPNANREFQFQGVDAGDRFRVIAGGVGEVISLDANQNLGVAGFTDRQGATKSILMPNGTCATAAPTGGGVLCVEGGALKYRGSSGTLTTIAPP</sequence>
<accession>A0A1I2RGU8</accession>
<organism evidence="2 3">
    <name type="scientific">Methylobacterium gossipiicola</name>
    <dbReference type="NCBI Taxonomy" id="582675"/>
    <lineage>
        <taxon>Bacteria</taxon>
        <taxon>Pseudomonadati</taxon>
        <taxon>Pseudomonadota</taxon>
        <taxon>Alphaproteobacteria</taxon>
        <taxon>Hyphomicrobiales</taxon>
        <taxon>Methylobacteriaceae</taxon>
        <taxon>Methylobacterium</taxon>
    </lineage>
</organism>
<evidence type="ECO:0000256" key="1">
    <source>
        <dbReference type="SAM" id="SignalP"/>
    </source>
</evidence>
<gene>
    <name evidence="2" type="ORF">SAMN05192565_102316</name>
</gene>
<keyword evidence="3" id="KW-1185">Reference proteome</keyword>
<feature type="signal peptide" evidence="1">
    <location>
        <begin position="1"/>
        <end position="21"/>
    </location>
</feature>
<reference evidence="3" key="1">
    <citation type="submission" date="2016-10" db="EMBL/GenBank/DDBJ databases">
        <authorList>
            <person name="Varghese N."/>
            <person name="Submissions S."/>
        </authorList>
    </citation>
    <scope>NUCLEOTIDE SEQUENCE [LARGE SCALE GENOMIC DNA]</scope>
    <source>
        <strain evidence="3">Gh-105</strain>
    </source>
</reference>
<dbReference type="EMBL" id="FOPM01000002">
    <property type="protein sequence ID" value="SFG39640.1"/>
    <property type="molecule type" value="Genomic_DNA"/>
</dbReference>